<dbReference type="InterPro" id="IPR001223">
    <property type="entry name" value="Glyco_hydro18_cat"/>
</dbReference>
<evidence type="ECO:0000313" key="16">
    <source>
        <dbReference type="Proteomes" id="UP000622797"/>
    </source>
</evidence>
<comment type="subcellular location">
    <subcellularLocation>
        <location evidence="2">Secreted</location>
    </subcellularLocation>
</comment>
<dbReference type="PROSITE" id="PS01095">
    <property type="entry name" value="GH18_1"/>
    <property type="match status" value="1"/>
</dbReference>
<dbReference type="EC" id="3.2.1.14" evidence="4"/>
<dbReference type="Gene3D" id="3.10.50.10">
    <property type="match status" value="1"/>
</dbReference>
<evidence type="ECO:0000259" key="14">
    <source>
        <dbReference type="PROSITE" id="PS51910"/>
    </source>
</evidence>
<evidence type="ECO:0000256" key="9">
    <source>
        <dbReference type="ARBA" id="ARBA00023277"/>
    </source>
</evidence>
<dbReference type="SUPFAM" id="SSF51445">
    <property type="entry name" value="(Trans)glycosidases"/>
    <property type="match status" value="1"/>
</dbReference>
<keyword evidence="16" id="KW-1185">Reference proteome</keyword>
<keyword evidence="5" id="KW-0964">Secreted</keyword>
<feature type="domain" description="GH18" evidence="14">
    <location>
        <begin position="40"/>
        <end position="401"/>
    </location>
</feature>
<dbReference type="FunFam" id="3.10.50.10:FF:000005">
    <property type="entry name" value="Endochitinase B1"/>
    <property type="match status" value="1"/>
</dbReference>
<gene>
    <name evidence="15" type="ORF">FSARC_10137</name>
</gene>
<dbReference type="Pfam" id="PF00704">
    <property type="entry name" value="Glyco_hydro_18"/>
    <property type="match status" value="1"/>
</dbReference>
<dbReference type="GO" id="GO:0000272">
    <property type="term" value="P:polysaccharide catabolic process"/>
    <property type="evidence" value="ECO:0007669"/>
    <property type="project" value="UniProtKB-KW"/>
</dbReference>
<dbReference type="AlphaFoldDB" id="A0A8H4X4H8"/>
<dbReference type="SMART" id="SM00636">
    <property type="entry name" value="Glyco_18"/>
    <property type="match status" value="1"/>
</dbReference>
<evidence type="ECO:0000256" key="13">
    <source>
        <dbReference type="SAM" id="SignalP"/>
    </source>
</evidence>
<evidence type="ECO:0000313" key="15">
    <source>
        <dbReference type="EMBL" id="KAF4961608.1"/>
    </source>
</evidence>
<reference evidence="15" key="1">
    <citation type="journal article" date="2020" name="BMC Genomics">
        <title>Correction to: Identification and distribution of gene clusters required for synthesis of sphingolipid metabolism inhibitors in diverse species of the filamentous fungus Fusarium.</title>
        <authorList>
            <person name="Kim H.S."/>
            <person name="Lohmar J.M."/>
            <person name="Busman M."/>
            <person name="Brown D.W."/>
            <person name="Naumann T.A."/>
            <person name="Divon H.H."/>
            <person name="Lysoe E."/>
            <person name="Uhlig S."/>
            <person name="Proctor R.H."/>
        </authorList>
    </citation>
    <scope>NUCLEOTIDE SEQUENCE</scope>
    <source>
        <strain evidence="15">NRRL 20472</strain>
    </source>
</reference>
<evidence type="ECO:0000256" key="10">
    <source>
        <dbReference type="ARBA" id="ARBA00023295"/>
    </source>
</evidence>
<dbReference type="PANTHER" id="PTHR11177">
    <property type="entry name" value="CHITINASE"/>
    <property type="match status" value="1"/>
</dbReference>
<keyword evidence="10 12" id="KW-0326">Glycosidase</keyword>
<evidence type="ECO:0000256" key="4">
    <source>
        <dbReference type="ARBA" id="ARBA00012729"/>
    </source>
</evidence>
<keyword evidence="11" id="KW-0624">Polysaccharide degradation</keyword>
<evidence type="ECO:0000256" key="3">
    <source>
        <dbReference type="ARBA" id="ARBA00008682"/>
    </source>
</evidence>
<dbReference type="InterPro" id="IPR017853">
    <property type="entry name" value="GH"/>
</dbReference>
<dbReference type="FunFam" id="3.20.20.80:FF:000075">
    <property type="entry name" value="Sporulation-specific chitinase"/>
    <property type="match status" value="1"/>
</dbReference>
<keyword evidence="7 12" id="KW-0378">Hydrolase</keyword>
<dbReference type="PANTHER" id="PTHR11177:SF365">
    <property type="entry name" value="ENDOCHITINASE B"/>
    <property type="match status" value="1"/>
</dbReference>
<dbReference type="InterPro" id="IPR029070">
    <property type="entry name" value="Chitinase_insertion_sf"/>
</dbReference>
<proteinExistence type="inferred from homology"/>
<evidence type="ECO:0000256" key="8">
    <source>
        <dbReference type="ARBA" id="ARBA00023024"/>
    </source>
</evidence>
<evidence type="ECO:0000256" key="5">
    <source>
        <dbReference type="ARBA" id="ARBA00022525"/>
    </source>
</evidence>
<evidence type="ECO:0000256" key="6">
    <source>
        <dbReference type="ARBA" id="ARBA00022729"/>
    </source>
</evidence>
<keyword evidence="6 13" id="KW-0732">Signal</keyword>
<evidence type="ECO:0000256" key="12">
    <source>
        <dbReference type="RuleBase" id="RU000489"/>
    </source>
</evidence>
<comment type="similarity">
    <text evidence="3">Belongs to the glycosyl hydrolase 18 family. Chitinase class V subfamily.</text>
</comment>
<feature type="chain" id="PRO_5034316287" description="chitinase" evidence="13">
    <location>
        <begin position="23"/>
        <end position="430"/>
    </location>
</feature>
<dbReference type="GO" id="GO:0008061">
    <property type="term" value="F:chitin binding"/>
    <property type="evidence" value="ECO:0007669"/>
    <property type="project" value="InterPro"/>
</dbReference>
<comment type="caution">
    <text evidence="15">The sequence shown here is derived from an EMBL/GenBank/DDBJ whole genome shotgun (WGS) entry which is preliminary data.</text>
</comment>
<dbReference type="GO" id="GO:0005576">
    <property type="term" value="C:extracellular region"/>
    <property type="evidence" value="ECO:0007669"/>
    <property type="project" value="UniProtKB-SubCell"/>
</dbReference>
<dbReference type="InterPro" id="IPR050314">
    <property type="entry name" value="Glycosyl_Hydrlase_18"/>
</dbReference>
<dbReference type="CDD" id="cd06548">
    <property type="entry name" value="GH18_chitinase"/>
    <property type="match status" value="1"/>
</dbReference>
<sequence>MLYFVFRSLAVIAILHATLCHALAVSRPSPIKTTQITQGYANSVYFANWDIYARDFQPQDLDASQISHVLYAFMNVKPDGTVYTGDSYSDLEKHYDGDSWDEEGINAYGCVKQIYLLKKAHRHLKIMLSIGGWTWSTNFPSAASTPENRARFAKSSVILMKDWGFDGVDIDWEYPTDDTEASNFDLLLQAVREELDLYASQYAPGHHFQLSIAAPAGAEKYEKLHLTDIGEIVDNINLMAYDYAGSWDDISGHNANLFQYSGSANDFNTDGAVKAYIEAGVPADKIVLGMPLYGRSFEGNPGIGKSFSDVGQGSWERGVWDYKVLPKPGAKLMYDQDAEAYYSYDDETDELISYDTPDVVRKKVEYIHEHSLGGSMFWEASADKEGDDSLIATSYKALGSLDTTENWLDYPDSKYTNIASGMGEGNETYV</sequence>
<organism evidence="15 16">
    <name type="scientific">Fusarium sarcochroum</name>
    <dbReference type="NCBI Taxonomy" id="1208366"/>
    <lineage>
        <taxon>Eukaryota</taxon>
        <taxon>Fungi</taxon>
        <taxon>Dikarya</taxon>
        <taxon>Ascomycota</taxon>
        <taxon>Pezizomycotina</taxon>
        <taxon>Sordariomycetes</taxon>
        <taxon>Hypocreomycetidae</taxon>
        <taxon>Hypocreales</taxon>
        <taxon>Nectriaceae</taxon>
        <taxon>Fusarium</taxon>
        <taxon>Fusarium lateritium species complex</taxon>
    </lineage>
</organism>
<evidence type="ECO:0000256" key="1">
    <source>
        <dbReference type="ARBA" id="ARBA00000822"/>
    </source>
</evidence>
<dbReference type="InterPro" id="IPR001579">
    <property type="entry name" value="Glyco_hydro_18_chit_AS"/>
</dbReference>
<evidence type="ECO:0000256" key="11">
    <source>
        <dbReference type="ARBA" id="ARBA00023326"/>
    </source>
</evidence>
<dbReference type="GO" id="GO:0006032">
    <property type="term" value="P:chitin catabolic process"/>
    <property type="evidence" value="ECO:0007669"/>
    <property type="project" value="UniProtKB-KW"/>
</dbReference>
<dbReference type="PROSITE" id="PS51910">
    <property type="entry name" value="GH18_2"/>
    <property type="match status" value="1"/>
</dbReference>
<evidence type="ECO:0000256" key="2">
    <source>
        <dbReference type="ARBA" id="ARBA00004613"/>
    </source>
</evidence>
<comment type="catalytic activity">
    <reaction evidence="1">
        <text>Random endo-hydrolysis of N-acetyl-beta-D-glucosaminide (1-&gt;4)-beta-linkages in chitin and chitodextrins.</text>
        <dbReference type="EC" id="3.2.1.14"/>
    </reaction>
</comment>
<dbReference type="Gene3D" id="3.20.20.80">
    <property type="entry name" value="Glycosidases"/>
    <property type="match status" value="1"/>
</dbReference>
<keyword evidence="9" id="KW-0119">Carbohydrate metabolism</keyword>
<dbReference type="GO" id="GO:0008843">
    <property type="term" value="F:endochitinase activity"/>
    <property type="evidence" value="ECO:0007669"/>
    <property type="project" value="UniProtKB-EC"/>
</dbReference>
<accession>A0A8H4X4H8</accession>
<dbReference type="InterPro" id="IPR011583">
    <property type="entry name" value="Chitinase_II/V-like_cat"/>
</dbReference>
<dbReference type="Proteomes" id="UP000622797">
    <property type="component" value="Unassembled WGS sequence"/>
</dbReference>
<dbReference type="SUPFAM" id="SSF54556">
    <property type="entry name" value="Chitinase insertion domain"/>
    <property type="match status" value="1"/>
</dbReference>
<feature type="signal peptide" evidence="13">
    <location>
        <begin position="1"/>
        <end position="22"/>
    </location>
</feature>
<reference evidence="15" key="2">
    <citation type="submission" date="2020-05" db="EMBL/GenBank/DDBJ databases">
        <authorList>
            <person name="Kim H.-S."/>
            <person name="Proctor R.H."/>
            <person name="Brown D.W."/>
        </authorList>
    </citation>
    <scope>NUCLEOTIDE SEQUENCE</scope>
    <source>
        <strain evidence="15">NRRL 20472</strain>
    </source>
</reference>
<dbReference type="EMBL" id="JABEXW010000605">
    <property type="protein sequence ID" value="KAF4961608.1"/>
    <property type="molecule type" value="Genomic_DNA"/>
</dbReference>
<keyword evidence="8" id="KW-0146">Chitin degradation</keyword>
<protein>
    <recommendedName>
        <fullName evidence="4">chitinase</fullName>
        <ecNumber evidence="4">3.2.1.14</ecNumber>
    </recommendedName>
</protein>
<dbReference type="OrthoDB" id="76388at2759"/>
<name>A0A8H4X4H8_9HYPO</name>
<evidence type="ECO:0000256" key="7">
    <source>
        <dbReference type="ARBA" id="ARBA00022801"/>
    </source>
</evidence>